<dbReference type="AlphaFoldDB" id="A0A7R9AQ95"/>
<protein>
    <recommendedName>
        <fullName evidence="4">Vacuolar protein 14 C-terminal Fig4-binding domain-containing protein</fullName>
    </recommendedName>
</protein>
<evidence type="ECO:0000256" key="1">
    <source>
        <dbReference type="ARBA" id="ARBA00004308"/>
    </source>
</evidence>
<name>A0A7R9AQ95_TIMSH</name>
<evidence type="ECO:0000256" key="3">
    <source>
        <dbReference type="ARBA" id="ARBA00023136"/>
    </source>
</evidence>
<dbReference type="Pfam" id="PF11916">
    <property type="entry name" value="Vac14_Fig4_bd"/>
    <property type="match status" value="1"/>
</dbReference>
<gene>
    <name evidence="5" type="ORF">TSIB3V08_LOCUS2530</name>
</gene>
<dbReference type="PANTHER" id="PTHR16023">
    <property type="entry name" value="TAX1 BINDING PROTEIN-RELATED"/>
    <property type="match status" value="1"/>
</dbReference>
<sequence length="219" mass="25436">MNEHRHDTKIKNPEKSVSAHASTHSLNFEDYYTVKESYKLFRCLYESWCHDPVATVALCLLTQNYSHACDLIRTLYPLFLKKNSPVHDGSLEVTVDFLTEIDKLVQLIESPIFTYLRLELLEVPHNQHLVQALYGLLMLLPQTEAFHTLRRRLDCVPSLHLHCARTTVAKTEVCNKHEKHINFDELLAHFLSVQERHHQTKQSSRAVTLLEKGVRNLDT</sequence>
<reference evidence="5" key="1">
    <citation type="submission" date="2020-11" db="EMBL/GenBank/DDBJ databases">
        <authorList>
            <person name="Tran Van P."/>
        </authorList>
    </citation>
    <scope>NUCLEOTIDE SEQUENCE</scope>
</reference>
<dbReference type="GO" id="GO:0010008">
    <property type="term" value="C:endosome membrane"/>
    <property type="evidence" value="ECO:0007669"/>
    <property type="project" value="TreeGrafter"/>
</dbReference>
<dbReference type="InterPro" id="IPR021841">
    <property type="entry name" value="VAC14_Fig4p-bd"/>
</dbReference>
<evidence type="ECO:0000256" key="2">
    <source>
        <dbReference type="ARBA" id="ARBA00022737"/>
    </source>
</evidence>
<evidence type="ECO:0000259" key="4">
    <source>
        <dbReference type="Pfam" id="PF11916"/>
    </source>
</evidence>
<feature type="domain" description="Vacuolar protein 14 C-terminal Fig4-binding" evidence="4">
    <location>
        <begin position="33"/>
        <end position="156"/>
    </location>
</feature>
<comment type="subcellular location">
    <subcellularLocation>
        <location evidence="1">Endomembrane system</location>
    </subcellularLocation>
</comment>
<dbReference type="GO" id="GO:0006661">
    <property type="term" value="P:phosphatidylinositol biosynthetic process"/>
    <property type="evidence" value="ECO:0007669"/>
    <property type="project" value="InterPro"/>
</dbReference>
<evidence type="ECO:0000313" key="5">
    <source>
        <dbReference type="EMBL" id="CAD7258292.1"/>
    </source>
</evidence>
<dbReference type="InterPro" id="IPR026825">
    <property type="entry name" value="Vac14"/>
</dbReference>
<dbReference type="GO" id="GO:0070772">
    <property type="term" value="C:PAS complex"/>
    <property type="evidence" value="ECO:0007669"/>
    <property type="project" value="InterPro"/>
</dbReference>
<keyword evidence="2" id="KW-0677">Repeat</keyword>
<dbReference type="PANTHER" id="PTHR16023:SF0">
    <property type="entry name" value="PROTEIN VAC14 HOMOLOG"/>
    <property type="match status" value="1"/>
</dbReference>
<dbReference type="EMBL" id="OC000778">
    <property type="protein sequence ID" value="CAD7258292.1"/>
    <property type="molecule type" value="Genomic_DNA"/>
</dbReference>
<proteinExistence type="predicted"/>
<keyword evidence="3" id="KW-0472">Membrane</keyword>
<organism evidence="5">
    <name type="scientific">Timema shepardi</name>
    <name type="common">Walking stick</name>
    <dbReference type="NCBI Taxonomy" id="629360"/>
    <lineage>
        <taxon>Eukaryota</taxon>
        <taxon>Metazoa</taxon>
        <taxon>Ecdysozoa</taxon>
        <taxon>Arthropoda</taxon>
        <taxon>Hexapoda</taxon>
        <taxon>Insecta</taxon>
        <taxon>Pterygota</taxon>
        <taxon>Neoptera</taxon>
        <taxon>Polyneoptera</taxon>
        <taxon>Phasmatodea</taxon>
        <taxon>Timematodea</taxon>
        <taxon>Timematoidea</taxon>
        <taxon>Timematidae</taxon>
        <taxon>Timema</taxon>
    </lineage>
</organism>
<accession>A0A7R9AQ95</accession>